<sequence length="130" mass="14682">RSIQRPAFGKCISSVTSIRHLLVGLSALRVEIFISDLEMESSNQTIAQEFIFSAFPYSRGDSVICFVPLLFIYTFIIINSLCGNDLVSGGHCAEHQINFNIHDSKKLGEHVGICKIKRRKIDRKWLVEVV</sequence>
<organism evidence="1 2">
    <name type="scientific">Diceros bicornis minor</name>
    <name type="common">South-central black rhinoceros</name>
    <dbReference type="NCBI Taxonomy" id="77932"/>
    <lineage>
        <taxon>Eukaryota</taxon>
        <taxon>Metazoa</taxon>
        <taxon>Chordata</taxon>
        <taxon>Craniata</taxon>
        <taxon>Vertebrata</taxon>
        <taxon>Euteleostomi</taxon>
        <taxon>Mammalia</taxon>
        <taxon>Eutheria</taxon>
        <taxon>Laurasiatheria</taxon>
        <taxon>Perissodactyla</taxon>
        <taxon>Rhinocerotidae</taxon>
        <taxon>Diceros</taxon>
    </lineage>
</organism>
<evidence type="ECO:0000313" key="1">
    <source>
        <dbReference type="EMBL" id="KAF5928975.1"/>
    </source>
</evidence>
<reference evidence="1 2" key="1">
    <citation type="journal article" date="2020" name="Mol. Biol. Evol.">
        <title>Interspecific Gene Flow and the Evolution of Specialization in Black and White Rhinoceros.</title>
        <authorList>
            <person name="Moodley Y."/>
            <person name="Westbury M.V."/>
            <person name="Russo I.M."/>
            <person name="Gopalakrishnan S."/>
            <person name="Rakotoarivelo A."/>
            <person name="Olsen R.A."/>
            <person name="Prost S."/>
            <person name="Tunstall T."/>
            <person name="Ryder O.A."/>
            <person name="Dalen L."/>
            <person name="Bruford M.W."/>
        </authorList>
    </citation>
    <scope>NUCLEOTIDE SEQUENCE [LARGE SCALE GENOMIC DNA]</scope>
    <source>
        <strain evidence="1">SBR-YM</strain>
        <tissue evidence="1">Skin</tissue>
    </source>
</reference>
<protein>
    <submittedName>
        <fullName evidence="1">Uncharacterized protein</fullName>
    </submittedName>
</protein>
<feature type="non-terminal residue" evidence="1">
    <location>
        <position position="1"/>
    </location>
</feature>
<gene>
    <name evidence="1" type="ORF">HPG69_002749</name>
</gene>
<proteinExistence type="predicted"/>
<name>A0A7J7FLP7_DICBM</name>
<dbReference type="AlphaFoldDB" id="A0A7J7FLP7"/>
<keyword evidence="2" id="KW-1185">Reference proteome</keyword>
<accession>A0A7J7FLP7</accession>
<evidence type="ECO:0000313" key="2">
    <source>
        <dbReference type="Proteomes" id="UP000551758"/>
    </source>
</evidence>
<dbReference type="EMBL" id="JACDTQ010000157">
    <property type="protein sequence ID" value="KAF5928975.1"/>
    <property type="molecule type" value="Genomic_DNA"/>
</dbReference>
<dbReference type="Proteomes" id="UP000551758">
    <property type="component" value="Unassembled WGS sequence"/>
</dbReference>
<comment type="caution">
    <text evidence="1">The sequence shown here is derived from an EMBL/GenBank/DDBJ whole genome shotgun (WGS) entry which is preliminary data.</text>
</comment>